<dbReference type="STRING" id="30069.A0A182XVM3"/>
<proteinExistence type="predicted"/>
<feature type="compositionally biased region" description="Polar residues" evidence="6">
    <location>
        <begin position="30"/>
        <end position="41"/>
    </location>
</feature>
<dbReference type="GO" id="GO:0000977">
    <property type="term" value="F:RNA polymerase II transcription regulatory region sequence-specific DNA binding"/>
    <property type="evidence" value="ECO:0007669"/>
    <property type="project" value="TreeGrafter"/>
</dbReference>
<name>A0A182XVM3_ANOST</name>
<feature type="compositionally biased region" description="Basic and acidic residues" evidence="6">
    <location>
        <begin position="42"/>
        <end position="51"/>
    </location>
</feature>
<dbReference type="PANTHER" id="PTHR13059">
    <property type="entry name" value="HMG-BOX TRANSCRIPTION FACTOR BBX"/>
    <property type="match status" value="1"/>
</dbReference>
<dbReference type="EnsemblMetazoa" id="ASTEI00259-RA">
    <property type="protein sequence ID" value="ASTEI00259-PA"/>
    <property type="gene ID" value="ASTEI00259"/>
</dbReference>
<keyword evidence="3" id="KW-0238">DNA-binding</keyword>
<dbReference type="Pfam" id="PF25981">
    <property type="entry name" value="HTH_Cic_C"/>
    <property type="match status" value="1"/>
</dbReference>
<reference evidence="9" key="1">
    <citation type="journal article" date="2014" name="Genome Biol.">
        <title>Genome analysis of a major urban malaria vector mosquito, Anopheles stephensi.</title>
        <authorList>
            <person name="Jiang X."/>
            <person name="Peery A."/>
            <person name="Hall A.B."/>
            <person name="Sharma A."/>
            <person name="Chen X.G."/>
            <person name="Waterhouse R.M."/>
            <person name="Komissarov A."/>
            <person name="Riehle M.M."/>
            <person name="Shouche Y."/>
            <person name="Sharakhova M.V."/>
            <person name="Lawson D."/>
            <person name="Pakpour N."/>
            <person name="Arensburger P."/>
            <person name="Davidson V.L."/>
            <person name="Eiglmeier K."/>
            <person name="Emrich S."/>
            <person name="George P."/>
            <person name="Kennedy R.C."/>
            <person name="Mane S.P."/>
            <person name="Maslen G."/>
            <person name="Oringanje C."/>
            <person name="Qi Y."/>
            <person name="Settlage R."/>
            <person name="Tojo M."/>
            <person name="Tubio J.M."/>
            <person name="Unger M.F."/>
            <person name="Wang B."/>
            <person name="Vernick K.D."/>
            <person name="Ribeiro J.M."/>
            <person name="James A.A."/>
            <person name="Michel K."/>
            <person name="Riehle M.A."/>
            <person name="Luckhart S."/>
            <person name="Sharakhov I.V."/>
            <person name="Tu Z."/>
        </authorList>
    </citation>
    <scope>NUCLEOTIDE SEQUENCE [LARGE SCALE GENOMIC DNA]</scope>
    <source>
        <strain evidence="9">Indian</strain>
    </source>
</reference>
<evidence type="ECO:0000256" key="2">
    <source>
        <dbReference type="ARBA" id="ARBA00023015"/>
    </source>
</evidence>
<evidence type="ECO:0000256" key="5">
    <source>
        <dbReference type="ARBA" id="ARBA00023242"/>
    </source>
</evidence>
<dbReference type="PANTHER" id="PTHR13059:SF13">
    <property type="entry name" value="PROTEIN CAPICUA HOMOLOG"/>
    <property type="match status" value="1"/>
</dbReference>
<evidence type="ECO:0000256" key="3">
    <source>
        <dbReference type="ARBA" id="ARBA00023125"/>
    </source>
</evidence>
<evidence type="ECO:0000259" key="7">
    <source>
        <dbReference type="Pfam" id="PF25981"/>
    </source>
</evidence>
<dbReference type="InterPro" id="IPR058606">
    <property type="entry name" value="HTH_Cic_C"/>
</dbReference>
<feature type="compositionally biased region" description="Low complexity" evidence="6">
    <location>
        <begin position="140"/>
        <end position="162"/>
    </location>
</feature>
<keyword evidence="1" id="KW-0597">Phosphoprotein</keyword>
<dbReference type="OMA" id="QQHSIHH"/>
<organism evidence="8 9">
    <name type="scientific">Anopheles stephensi</name>
    <name type="common">Indo-Pakistan malaria mosquito</name>
    <dbReference type="NCBI Taxonomy" id="30069"/>
    <lineage>
        <taxon>Eukaryota</taxon>
        <taxon>Metazoa</taxon>
        <taxon>Ecdysozoa</taxon>
        <taxon>Arthropoda</taxon>
        <taxon>Hexapoda</taxon>
        <taxon>Insecta</taxon>
        <taxon>Pterygota</taxon>
        <taxon>Neoptera</taxon>
        <taxon>Endopterygota</taxon>
        <taxon>Diptera</taxon>
        <taxon>Nematocera</taxon>
        <taxon>Culicoidea</taxon>
        <taxon>Culicidae</taxon>
        <taxon>Anophelinae</taxon>
        <taxon>Anopheles</taxon>
    </lineage>
</organism>
<keyword evidence="4" id="KW-0804">Transcription</keyword>
<keyword evidence="9" id="KW-1185">Reference proteome</keyword>
<dbReference type="AlphaFoldDB" id="A0A182XVM3"/>
<protein>
    <recommendedName>
        <fullName evidence="7">Protein capicua homolog-like C-terminal tri-helical domain-containing protein</fullName>
    </recommendedName>
</protein>
<evidence type="ECO:0000313" key="9">
    <source>
        <dbReference type="Proteomes" id="UP000076408"/>
    </source>
</evidence>
<dbReference type="VEuPathDB" id="VectorBase:ASTEI00259"/>
<dbReference type="InterPro" id="IPR052412">
    <property type="entry name" value="CC-Dev_Transcription_Reg"/>
</dbReference>
<dbReference type="GO" id="GO:0000981">
    <property type="term" value="F:DNA-binding transcription factor activity, RNA polymerase II-specific"/>
    <property type="evidence" value="ECO:0007669"/>
    <property type="project" value="TreeGrafter"/>
</dbReference>
<dbReference type="Proteomes" id="UP000076408">
    <property type="component" value="Unassembled WGS sequence"/>
</dbReference>
<feature type="region of interest" description="Disordered" evidence="6">
    <location>
        <begin position="99"/>
        <end position="162"/>
    </location>
</feature>
<dbReference type="VEuPathDB" id="VectorBase:ASTEI20_033713"/>
<evidence type="ECO:0000256" key="1">
    <source>
        <dbReference type="ARBA" id="ARBA00022553"/>
    </source>
</evidence>
<feature type="region of interest" description="Disordered" evidence="6">
    <location>
        <begin position="1"/>
        <end position="51"/>
    </location>
</feature>
<sequence>MGRSGGGASVGGSGTVVGGGAGADDRSPRTPKTPSQRSVNSAEEKGHRKILEQRRNLVVQLFNEHGMFPSTHATNSFQLAHSDIFPNKQSLQLKIREVRQKSMAQQPGFTPQSAGPITPTEVNNGQSDSNQQHSIHHQHSQQQLHHLHQPQQQQQQPEHSTN</sequence>
<accession>A0A182XVM3</accession>
<reference evidence="8" key="2">
    <citation type="submission" date="2020-05" db="UniProtKB">
        <authorList>
            <consortium name="EnsemblMetazoa"/>
        </authorList>
    </citation>
    <scope>IDENTIFICATION</scope>
    <source>
        <strain evidence="8">Indian</strain>
    </source>
</reference>
<dbReference type="GO" id="GO:0005634">
    <property type="term" value="C:nucleus"/>
    <property type="evidence" value="ECO:0007669"/>
    <property type="project" value="TreeGrafter"/>
</dbReference>
<feature type="compositionally biased region" description="Gly residues" evidence="6">
    <location>
        <begin position="1"/>
        <end position="22"/>
    </location>
</feature>
<keyword evidence="5" id="KW-0539">Nucleus</keyword>
<keyword evidence="2" id="KW-0805">Transcription regulation</keyword>
<evidence type="ECO:0000256" key="6">
    <source>
        <dbReference type="SAM" id="MobiDB-lite"/>
    </source>
</evidence>
<evidence type="ECO:0000256" key="4">
    <source>
        <dbReference type="ARBA" id="ARBA00023163"/>
    </source>
</evidence>
<feature type="domain" description="Protein capicua homolog-like C-terminal tri-helical" evidence="7">
    <location>
        <begin position="49"/>
        <end position="103"/>
    </location>
</feature>
<feature type="compositionally biased region" description="Polar residues" evidence="6">
    <location>
        <begin position="102"/>
        <end position="130"/>
    </location>
</feature>
<dbReference type="VEuPathDB" id="VectorBase:ASTE003535"/>
<evidence type="ECO:0000313" key="8">
    <source>
        <dbReference type="EnsemblMetazoa" id="ASTEI00259-PA"/>
    </source>
</evidence>